<dbReference type="InterPro" id="IPR047187">
    <property type="entry name" value="SF1_C_Upf1"/>
</dbReference>
<evidence type="ECO:0000259" key="1">
    <source>
        <dbReference type="PROSITE" id="PS51192"/>
    </source>
</evidence>
<dbReference type="PROSITE" id="PS51192">
    <property type="entry name" value="HELICASE_ATP_BIND_1"/>
    <property type="match status" value="1"/>
</dbReference>
<dbReference type="InterPro" id="IPR041679">
    <property type="entry name" value="DNA2/NAM7-like_C"/>
</dbReference>
<organism evidence="2 3">
    <name type="scientific">Bacteroides ovatus</name>
    <dbReference type="NCBI Taxonomy" id="28116"/>
    <lineage>
        <taxon>Bacteria</taxon>
        <taxon>Pseudomonadati</taxon>
        <taxon>Bacteroidota</taxon>
        <taxon>Bacteroidia</taxon>
        <taxon>Bacteroidales</taxon>
        <taxon>Bacteroidaceae</taxon>
        <taxon>Bacteroides</taxon>
    </lineage>
</organism>
<proteinExistence type="predicted"/>
<dbReference type="SUPFAM" id="SSF52540">
    <property type="entry name" value="P-loop containing nucleoside triphosphate hydrolases"/>
    <property type="match status" value="1"/>
</dbReference>
<dbReference type="InterPro" id="IPR027417">
    <property type="entry name" value="P-loop_NTPase"/>
</dbReference>
<dbReference type="Proteomes" id="UP000365824">
    <property type="component" value="Unassembled WGS sequence"/>
</dbReference>
<sequence length="1195" mass="136426">MKLEMKLPCPKSEAIESYEILLAVCRAEDAYLAVGYKQMRDLLERICRAQMQNESLQMTDLSARISFVAAKVGLSVAEQNRLHTFRLTSNAILNRQQEPNREQLLRDAKTLAFFIRKLLEEDIPLELYRLLPRADATYLVAPPARERVQRMRVCFQYADEQYLYVTPLDEVSEKPYLVRYNIPQINEEFAETCKLLWRHAQVNLLDVAVDEAGILTPSFIVLEPDYLLDISSLAECFRDYGHHPANYFLSRLQPIENARPLLLGNIANLFLDEWIYAKSEDIDYRTCMQKAFRRYPIELAACSDLRDKEKERQFFEDCKLHFDHIRETVNDTFHAAGYELDKTDAVLEPSYICEALGLQGRLDYMQRDMSSFIEMKSGKADEYAIRGKVEPKENNKVQMLLYQAVLQYSMGMDHRKVKAYLLYTRYPLLYPSRPSWAMVRRVIDLRNRIVADEYGVQLRNSLEYTAQKLEEINASTLNERGLKGRFWETYLRPSIDNFQSKLKALSPLEKNYFYAVYNFITKELYTSKSGDVDYEGRTGAASLWLSTLAEKCEAGEIIYDLKIKENHAADEHKAGLTFSFFKKEKAGETLLNEATINDITGDKAIGNDITGDKAIGNDILGNGASASKTVRSEALETETSLPNFRQGDAIILYERNRDTDNVTNKMVFKGNIEYLTENEIGIRLRATQQNPSVLPAESLYAIEHDTMDTTFRSMYQGLYIYLSARKERRDLLLSQRPPRFDESLDPMISRSEDDFTRIALKAKAAQDYFLLIGPPGTGKTSCALKKMVETFHADKDAQILLLSYTNRAVDEICKSLASIAPAVDFIRVGSELSCDEAYRGHLIENELSSCNRRSEVYERIRNCRIIVGTVAAISGKPELFRLKHFDVAIIDEATQILEPQLLGILCARGEDGKDAIDKFVLIGDHKQLPAVVQQNTEQSAIYDESLLSIGLTNLKDSLFERLYRNCTATVQRILSSSEQSSPLEQSYSSFAAHRSYDMLCRQGRMHPKVALFANRAFYGGRLIPVGLPHQIESSDTICRLAFYPSVPEKAGASAKINYSEARIVAGLAVRIYEDHQADFDESRTLGIITPYRSQIALIKKEIESLGIPALNRILVDTVERFQGSERDVIIYSFCVNYPYQLKFLSNLTEEEGVLIDRKLNVALTRARKQMFITGVSELLERNPLYKSLLKLIESF</sequence>
<dbReference type="Gene3D" id="3.40.50.300">
    <property type="entry name" value="P-loop containing nucleotide triphosphate hydrolases"/>
    <property type="match status" value="2"/>
</dbReference>
<dbReference type="InterPro" id="IPR014001">
    <property type="entry name" value="Helicase_ATP-bd"/>
</dbReference>
<dbReference type="InterPro" id="IPR041677">
    <property type="entry name" value="DNA2/NAM7_AAA_11"/>
</dbReference>
<name>A0A9P4DWU0_BACOV</name>
<comment type="caution">
    <text evidence="2">The sequence shown here is derived from an EMBL/GenBank/DDBJ whole genome shotgun (WGS) entry which is preliminary data.</text>
</comment>
<reference evidence="2 3" key="1">
    <citation type="journal article" date="2019" name="Nat. Med.">
        <title>A library of human gut bacterial isolates paired with longitudinal multiomics data enables mechanistic microbiome research.</title>
        <authorList>
            <person name="Poyet M."/>
            <person name="Groussin M."/>
            <person name="Gibbons S.M."/>
            <person name="Avila-Pacheco J."/>
            <person name="Jiang X."/>
            <person name="Kearney S.M."/>
            <person name="Perrotta A.R."/>
            <person name="Berdy B."/>
            <person name="Zhao S."/>
            <person name="Lieberman T.D."/>
            <person name="Swanson P.K."/>
            <person name="Smith M."/>
            <person name="Roesemann S."/>
            <person name="Alexander J.E."/>
            <person name="Rich S.A."/>
            <person name="Livny J."/>
            <person name="Vlamakis H."/>
            <person name="Clish C."/>
            <person name="Bullock K."/>
            <person name="Deik A."/>
            <person name="Scott J."/>
            <person name="Pierce K.A."/>
            <person name="Xavier R.J."/>
            <person name="Alm E.J."/>
        </authorList>
    </citation>
    <scope>NUCLEOTIDE SEQUENCE [LARGE SCALE GENOMIC DNA]</scope>
    <source>
        <strain evidence="2 3">BIOML-A160</strain>
    </source>
</reference>
<evidence type="ECO:0000313" key="2">
    <source>
        <dbReference type="EMBL" id="KAA3929524.1"/>
    </source>
</evidence>
<gene>
    <name evidence="2" type="ORF">F3F25_08160</name>
</gene>
<dbReference type="InterPro" id="IPR045055">
    <property type="entry name" value="DNA2/NAM7-like"/>
</dbReference>
<accession>A0A9P4DWU0</accession>
<dbReference type="RefSeq" id="WP_149951806.1">
    <property type="nucleotide sequence ID" value="NZ_CP103100.1"/>
</dbReference>
<dbReference type="GO" id="GO:0004386">
    <property type="term" value="F:helicase activity"/>
    <property type="evidence" value="ECO:0007669"/>
    <property type="project" value="InterPro"/>
</dbReference>
<dbReference type="Pfam" id="PF13087">
    <property type="entry name" value="AAA_12"/>
    <property type="match status" value="1"/>
</dbReference>
<dbReference type="PANTHER" id="PTHR10887:SF495">
    <property type="entry name" value="HELICASE SENATAXIN ISOFORM X1-RELATED"/>
    <property type="match status" value="1"/>
</dbReference>
<protein>
    <submittedName>
        <fullName evidence="2">AAA family ATPase</fullName>
    </submittedName>
</protein>
<dbReference type="CDD" id="cd18808">
    <property type="entry name" value="SF1_C_Upf1"/>
    <property type="match status" value="1"/>
</dbReference>
<dbReference type="AlphaFoldDB" id="A0A9P4DWU0"/>
<dbReference type="PANTHER" id="PTHR10887">
    <property type="entry name" value="DNA2/NAM7 HELICASE FAMILY"/>
    <property type="match status" value="1"/>
</dbReference>
<dbReference type="Pfam" id="PF13086">
    <property type="entry name" value="AAA_11"/>
    <property type="match status" value="2"/>
</dbReference>
<dbReference type="EMBL" id="VWLB01000010">
    <property type="protein sequence ID" value="KAA3929524.1"/>
    <property type="molecule type" value="Genomic_DNA"/>
</dbReference>
<feature type="domain" description="Helicase ATP-binding" evidence="1">
    <location>
        <begin position="760"/>
        <end position="997"/>
    </location>
</feature>
<evidence type="ECO:0000313" key="3">
    <source>
        <dbReference type="Proteomes" id="UP000365824"/>
    </source>
</evidence>